<dbReference type="EMBL" id="BK003917">
    <property type="protein sequence ID" value="DAA02615.1"/>
    <property type="molecule type" value="Genomic_DNA"/>
</dbReference>
<organism evidence="2">
    <name type="scientific">Drosophila melanogaster</name>
    <name type="common">Fruit fly</name>
    <dbReference type="NCBI Taxonomy" id="7227"/>
    <lineage>
        <taxon>Eukaryota</taxon>
        <taxon>Metazoa</taxon>
        <taxon>Ecdysozoa</taxon>
        <taxon>Arthropoda</taxon>
        <taxon>Hexapoda</taxon>
        <taxon>Insecta</taxon>
        <taxon>Pterygota</taxon>
        <taxon>Neoptera</taxon>
        <taxon>Endopterygota</taxon>
        <taxon>Diptera</taxon>
        <taxon>Brachycera</taxon>
        <taxon>Muscomorpha</taxon>
        <taxon>Ephydroidea</taxon>
        <taxon>Drosophilidae</taxon>
        <taxon>Drosophila</taxon>
        <taxon>Sophophora</taxon>
    </lineage>
</organism>
<dbReference type="AlphaFoldDB" id="Q6IG49"/>
<accession>Q6IG49</accession>
<evidence type="ECO:0000313" key="2">
    <source>
        <dbReference type="EMBL" id="DAA02615.1"/>
    </source>
</evidence>
<protein>
    <submittedName>
        <fullName evidence="2">HDC07236</fullName>
    </submittedName>
</protein>
<sequence length="97" mass="10911">MPRSRFLTIASGMDEGQSGGAQELQLQQFSERANFPPMSDENAKENRAKLNKRNSTAFDFDNLRIDLENSSSIELEHSPYENDVKTRGGKCIWDGVS</sequence>
<name>Q6IG49_DROME</name>
<evidence type="ECO:0000256" key="1">
    <source>
        <dbReference type="SAM" id="MobiDB-lite"/>
    </source>
</evidence>
<gene>
    <name evidence="2" type="ORF">HDC07236</name>
</gene>
<reference evidence="2" key="1">
    <citation type="journal article" date="2003" name="Genome Biol.">
        <title>An integrated gene annotation and transcriptional profiling approach towards the full gene content of the Drosophila genome.</title>
        <authorList>
            <person name="Hild M."/>
            <person name="Beckmann B."/>
            <person name="Haas S.A."/>
            <person name="Koch B."/>
            <person name="Solovyev V."/>
            <person name="Busold C."/>
            <person name="Fellenberg K."/>
            <person name="Boutros M."/>
            <person name="Vingron M."/>
            <person name="Sauer F."/>
            <person name="Hoheisel J.D."/>
            <person name="Paro R."/>
        </authorList>
    </citation>
    <scope>NUCLEOTIDE SEQUENCE</scope>
</reference>
<feature type="region of interest" description="Disordered" evidence="1">
    <location>
        <begin position="1"/>
        <end position="20"/>
    </location>
</feature>
<proteinExistence type="predicted"/>